<comment type="similarity">
    <text evidence="1 3">Belongs to the gamma-glutamylcyclotransferase family.</text>
</comment>
<protein>
    <recommendedName>
        <fullName evidence="3">Gamma-glutamylcyclotransferase family protein</fullName>
    </recommendedName>
</protein>
<evidence type="ECO:0000313" key="5">
    <source>
        <dbReference type="EMBL" id="SDG41706.1"/>
    </source>
</evidence>
<accession>A0A1G7U2C8</accession>
<name>A0A1G7U2C8_9BACT</name>
<dbReference type="RefSeq" id="WP_090156126.1">
    <property type="nucleotide sequence ID" value="NZ_FNAN01000018.1"/>
</dbReference>
<dbReference type="PANTHER" id="PTHR12510">
    <property type="entry name" value="TROPONIN C-AKIN-1 PROTEIN"/>
    <property type="match status" value="1"/>
</dbReference>
<keyword evidence="5" id="KW-0808">Transferase</keyword>
<evidence type="ECO:0000256" key="1">
    <source>
        <dbReference type="ARBA" id="ARBA00008861"/>
    </source>
</evidence>
<dbReference type="Proteomes" id="UP000198748">
    <property type="component" value="Unassembled WGS sequence"/>
</dbReference>
<dbReference type="AlphaFoldDB" id="A0A1G7U2C8"/>
<dbReference type="GO" id="GO:0016740">
    <property type="term" value="F:transferase activity"/>
    <property type="evidence" value="ECO:0007669"/>
    <property type="project" value="UniProtKB-KW"/>
</dbReference>
<dbReference type="Pfam" id="PF06094">
    <property type="entry name" value="GGACT"/>
    <property type="match status" value="1"/>
</dbReference>
<dbReference type="SUPFAM" id="SSF110857">
    <property type="entry name" value="Gamma-glutamyl cyclotransferase-like"/>
    <property type="match status" value="1"/>
</dbReference>
<dbReference type="CDD" id="cd06661">
    <property type="entry name" value="GGCT_like"/>
    <property type="match status" value="1"/>
</dbReference>
<feature type="domain" description="Gamma-glutamylcyclotransferase AIG2-like" evidence="4">
    <location>
        <begin position="7"/>
        <end position="136"/>
    </location>
</feature>
<dbReference type="Gene3D" id="3.10.490.10">
    <property type="entry name" value="Gamma-glutamyl cyclotransferase-like"/>
    <property type="match status" value="1"/>
</dbReference>
<dbReference type="InterPro" id="IPR039126">
    <property type="entry name" value="GGACT"/>
</dbReference>
<evidence type="ECO:0000313" key="6">
    <source>
        <dbReference type="Proteomes" id="UP000198748"/>
    </source>
</evidence>
<dbReference type="OrthoDB" id="482277at2"/>
<sequence>MEKLYNLFTYGTLMQGFDNPYARKLRLSANYIGKGYFNGKLFRVEWYPGALYEPDAPTRVHGEIYQLNSLEILNELDEYEDVLEDEAASLYVRKVVPVRCSQELVRDSQEVIIPCWAYLYNQPVTDLPLIENGYFKTTP</sequence>
<dbReference type="STRING" id="659014.SAMN04487996_118133"/>
<dbReference type="GO" id="GO:0061929">
    <property type="term" value="F:gamma-glutamylaminecyclotransferase activity"/>
    <property type="evidence" value="ECO:0007669"/>
    <property type="project" value="InterPro"/>
</dbReference>
<evidence type="ECO:0000256" key="3">
    <source>
        <dbReference type="RuleBase" id="RU367036"/>
    </source>
</evidence>
<proteinExistence type="inferred from homology"/>
<evidence type="ECO:0000256" key="2">
    <source>
        <dbReference type="PIRSR" id="PIRSR639126-1"/>
    </source>
</evidence>
<dbReference type="InterPro" id="IPR009288">
    <property type="entry name" value="AIG2-like_dom"/>
</dbReference>
<reference evidence="6" key="1">
    <citation type="submission" date="2016-10" db="EMBL/GenBank/DDBJ databases">
        <authorList>
            <person name="Varghese N."/>
            <person name="Submissions S."/>
        </authorList>
    </citation>
    <scope>NUCLEOTIDE SEQUENCE [LARGE SCALE GENOMIC DNA]</scope>
    <source>
        <strain evidence="6">DSM 25329</strain>
    </source>
</reference>
<dbReference type="GO" id="GO:0005829">
    <property type="term" value="C:cytosol"/>
    <property type="evidence" value="ECO:0007669"/>
    <property type="project" value="TreeGrafter"/>
</dbReference>
<organism evidence="5 6">
    <name type="scientific">Dyadobacter soli</name>
    <dbReference type="NCBI Taxonomy" id="659014"/>
    <lineage>
        <taxon>Bacteria</taxon>
        <taxon>Pseudomonadati</taxon>
        <taxon>Bacteroidota</taxon>
        <taxon>Cytophagia</taxon>
        <taxon>Cytophagales</taxon>
        <taxon>Spirosomataceae</taxon>
        <taxon>Dyadobacter</taxon>
    </lineage>
</organism>
<gene>
    <name evidence="5" type="ORF">SAMN04487996_118133</name>
</gene>
<dbReference type="PANTHER" id="PTHR12510:SF4">
    <property type="entry name" value="GAMMA-GLUTAMYLAMINECYCLOTRANSFERASE"/>
    <property type="match status" value="1"/>
</dbReference>
<dbReference type="EMBL" id="FNAN01000018">
    <property type="protein sequence ID" value="SDG41706.1"/>
    <property type="molecule type" value="Genomic_DNA"/>
</dbReference>
<evidence type="ECO:0000259" key="4">
    <source>
        <dbReference type="Pfam" id="PF06094"/>
    </source>
</evidence>
<dbReference type="InterPro" id="IPR013024">
    <property type="entry name" value="GGCT-like"/>
</dbReference>
<keyword evidence="6" id="KW-1185">Reference proteome</keyword>
<dbReference type="InterPro" id="IPR036568">
    <property type="entry name" value="GGCT-like_sf"/>
</dbReference>
<feature type="active site" description="Proton acceptor" evidence="2">
    <location>
        <position position="80"/>
    </location>
</feature>